<gene>
    <name evidence="1" type="ORF">LX87_04112</name>
</gene>
<dbReference type="AlphaFoldDB" id="A0A327WSI3"/>
<evidence type="ECO:0000313" key="2">
    <source>
        <dbReference type="Proteomes" id="UP000248790"/>
    </source>
</evidence>
<proteinExistence type="predicted"/>
<organism evidence="1 2">
    <name type="scientific">Larkinella arboricola</name>
    <dbReference type="NCBI Taxonomy" id="643671"/>
    <lineage>
        <taxon>Bacteria</taxon>
        <taxon>Pseudomonadati</taxon>
        <taxon>Bacteroidota</taxon>
        <taxon>Cytophagia</taxon>
        <taxon>Cytophagales</taxon>
        <taxon>Spirosomataceae</taxon>
        <taxon>Larkinella</taxon>
    </lineage>
</organism>
<sequence>MLLVFSVVDAADGDIRPLVYYSERLELSFDLLSRYVRTGFTILSAVLREPNGVETSLPIEAIDGEPIKDYIQRLQKEWESILKKRP</sequence>
<name>A0A327WSI3_LARAB</name>
<dbReference type="EMBL" id="QLMC01000005">
    <property type="protein sequence ID" value="RAJ94227.1"/>
    <property type="molecule type" value="Genomic_DNA"/>
</dbReference>
<keyword evidence="2" id="KW-1185">Reference proteome</keyword>
<dbReference type="OrthoDB" id="964961at2"/>
<protein>
    <submittedName>
        <fullName evidence="1">Uncharacterized protein</fullName>
    </submittedName>
</protein>
<reference evidence="1 2" key="1">
    <citation type="submission" date="2018-06" db="EMBL/GenBank/DDBJ databases">
        <title>Genomic Encyclopedia of Archaeal and Bacterial Type Strains, Phase II (KMG-II): from individual species to whole genera.</title>
        <authorList>
            <person name="Goeker M."/>
        </authorList>
    </citation>
    <scope>NUCLEOTIDE SEQUENCE [LARGE SCALE GENOMIC DNA]</scope>
    <source>
        <strain evidence="1 2">DSM 21851</strain>
    </source>
</reference>
<comment type="caution">
    <text evidence="1">The sequence shown here is derived from an EMBL/GenBank/DDBJ whole genome shotgun (WGS) entry which is preliminary data.</text>
</comment>
<accession>A0A327WSI3</accession>
<evidence type="ECO:0000313" key="1">
    <source>
        <dbReference type="EMBL" id="RAJ94227.1"/>
    </source>
</evidence>
<dbReference type="Proteomes" id="UP000248790">
    <property type="component" value="Unassembled WGS sequence"/>
</dbReference>
<dbReference type="RefSeq" id="WP_111630134.1">
    <property type="nucleotide sequence ID" value="NZ_QLMC01000005.1"/>
</dbReference>